<proteinExistence type="predicted"/>
<protein>
    <submittedName>
        <fullName evidence="1">Unannotated protein</fullName>
    </submittedName>
</protein>
<evidence type="ECO:0000313" key="1">
    <source>
        <dbReference type="EMBL" id="CAB5029712.1"/>
    </source>
</evidence>
<reference evidence="1" key="1">
    <citation type="submission" date="2020-05" db="EMBL/GenBank/DDBJ databases">
        <authorList>
            <person name="Chiriac C."/>
            <person name="Salcher M."/>
            <person name="Ghai R."/>
            <person name="Kavagutti S V."/>
        </authorList>
    </citation>
    <scope>NUCLEOTIDE SEQUENCE</scope>
</reference>
<name>A0A6J7RM11_9ZZZZ</name>
<gene>
    <name evidence="1" type="ORF">UFOPK4092_01496</name>
</gene>
<organism evidence="1">
    <name type="scientific">freshwater metagenome</name>
    <dbReference type="NCBI Taxonomy" id="449393"/>
    <lineage>
        <taxon>unclassified sequences</taxon>
        <taxon>metagenomes</taxon>
        <taxon>ecological metagenomes</taxon>
    </lineage>
</organism>
<accession>A0A6J7RM11</accession>
<dbReference type="AlphaFoldDB" id="A0A6J7RM11"/>
<sequence length="71" mass="8477">MRDGVIETIDEGDLRQRVAEAVDKRVYRLSPEVQRWADLGSLVRPQVVDFYKRWYDVPLEPAFTYNTRHPR</sequence>
<dbReference type="EMBL" id="CAFBPJ010000227">
    <property type="protein sequence ID" value="CAB5029712.1"/>
    <property type="molecule type" value="Genomic_DNA"/>
</dbReference>